<dbReference type="AlphaFoldDB" id="A0AA36EWM1"/>
<proteinExistence type="predicted"/>
<accession>A0AA36EWM1</accession>
<organism evidence="1 2">
    <name type="scientific">Octopus vulgaris</name>
    <name type="common">Common octopus</name>
    <dbReference type="NCBI Taxonomy" id="6645"/>
    <lineage>
        <taxon>Eukaryota</taxon>
        <taxon>Metazoa</taxon>
        <taxon>Spiralia</taxon>
        <taxon>Lophotrochozoa</taxon>
        <taxon>Mollusca</taxon>
        <taxon>Cephalopoda</taxon>
        <taxon>Coleoidea</taxon>
        <taxon>Octopodiformes</taxon>
        <taxon>Octopoda</taxon>
        <taxon>Incirrata</taxon>
        <taxon>Octopodidae</taxon>
        <taxon>Octopus</taxon>
    </lineage>
</organism>
<sequence>MDNNDKDIMGDLKQFKAFNNPSFHCSYVYFLFVPMVVGRSHIGEDRIYQTQNGLQGRQLVLVPLENEKTNVKSSQIIFVREVKEINAEDNHLTVKYR</sequence>
<keyword evidence="2" id="KW-1185">Reference proteome</keyword>
<name>A0AA36EWM1_OCTVU</name>
<gene>
    <name evidence="1" type="ORF">OCTVUL_1B004712</name>
</gene>
<reference evidence="1" key="1">
    <citation type="submission" date="2023-08" db="EMBL/GenBank/DDBJ databases">
        <authorList>
            <person name="Alioto T."/>
            <person name="Alioto T."/>
            <person name="Gomez Garrido J."/>
        </authorList>
    </citation>
    <scope>NUCLEOTIDE SEQUENCE</scope>
</reference>
<evidence type="ECO:0000313" key="2">
    <source>
        <dbReference type="Proteomes" id="UP001162480"/>
    </source>
</evidence>
<dbReference type="EMBL" id="OX597814">
    <property type="protein sequence ID" value="CAI9716059.1"/>
    <property type="molecule type" value="Genomic_DNA"/>
</dbReference>
<evidence type="ECO:0000313" key="1">
    <source>
        <dbReference type="EMBL" id="CAI9716059.1"/>
    </source>
</evidence>
<protein>
    <submittedName>
        <fullName evidence="1">Uncharacterized protein</fullName>
    </submittedName>
</protein>
<dbReference type="Proteomes" id="UP001162480">
    <property type="component" value="Chromosome 1"/>
</dbReference>